<reference evidence="6" key="1">
    <citation type="submission" date="2018-06" db="EMBL/GenBank/DDBJ databases">
        <authorList>
            <person name="Zhirakovskaya E."/>
        </authorList>
    </citation>
    <scope>NUCLEOTIDE SEQUENCE</scope>
</reference>
<accession>A0A3B0Z4I4</accession>
<sequence length="371" mass="42502">MDRAEAAIRGLVGLANIEINGDQPHDIQVNDSRFYQQMLSGGALGFGETYMQGLWDCEALDALIYRLLRADLEHRISPLKLLWPVLWSKLVNLQSRNRAFRIGEHHYDLGNTLYQHMLDPRMTYTCGYWKEADNLNDAQDAKLDLICRKIGLEPGMRVLDIGCGWGSFAGFAAEHYGVRVVGVTVSKEQIALGQERYSDLDVELRFQDYRDVKERFDRIVSVGMFEHVGSKNYRTYMNVVESCLEDDGLFLLHTIGTNTKATAVDPWTNKYIFPGGMLPVPEQIDAAAKGVFIMEDLHNIGTHYDPTLMAWMENIDTHRETLESLGYDQRFYRMWRYFLLSSAGSARARRNQLWQIVYSKKGLDGGYDSIR</sequence>
<dbReference type="InterPro" id="IPR050723">
    <property type="entry name" value="CFA/CMAS"/>
</dbReference>
<organism evidence="6">
    <name type="scientific">hydrothermal vent metagenome</name>
    <dbReference type="NCBI Taxonomy" id="652676"/>
    <lineage>
        <taxon>unclassified sequences</taxon>
        <taxon>metagenomes</taxon>
        <taxon>ecological metagenomes</taxon>
    </lineage>
</organism>
<evidence type="ECO:0000256" key="5">
    <source>
        <dbReference type="ARBA" id="ARBA00023098"/>
    </source>
</evidence>
<dbReference type="AlphaFoldDB" id="A0A3B0Z4I4"/>
<evidence type="ECO:0000313" key="6">
    <source>
        <dbReference type="EMBL" id="VAW82427.1"/>
    </source>
</evidence>
<protein>
    <submittedName>
        <fullName evidence="6">Cyclopropane-fatty-acyl-phospholipid synthase</fullName>
        <ecNumber evidence="6">2.1.1.79</ecNumber>
    </submittedName>
</protein>
<dbReference type="GO" id="GO:0032259">
    <property type="term" value="P:methylation"/>
    <property type="evidence" value="ECO:0007669"/>
    <property type="project" value="UniProtKB-KW"/>
</dbReference>
<dbReference type="PANTHER" id="PTHR43667">
    <property type="entry name" value="CYCLOPROPANE-FATTY-ACYL-PHOSPHOLIPID SYNTHASE"/>
    <property type="match status" value="1"/>
</dbReference>
<dbReference type="PIRSF" id="PIRSF003085">
    <property type="entry name" value="CMAS"/>
    <property type="match status" value="1"/>
</dbReference>
<comment type="similarity">
    <text evidence="1">Belongs to the CFA/CMAS family.</text>
</comment>
<keyword evidence="4" id="KW-0949">S-adenosyl-L-methionine</keyword>
<dbReference type="GO" id="GO:0008610">
    <property type="term" value="P:lipid biosynthetic process"/>
    <property type="evidence" value="ECO:0007669"/>
    <property type="project" value="InterPro"/>
</dbReference>
<dbReference type="SUPFAM" id="SSF53335">
    <property type="entry name" value="S-adenosyl-L-methionine-dependent methyltransferases"/>
    <property type="match status" value="1"/>
</dbReference>
<dbReference type="InterPro" id="IPR029063">
    <property type="entry name" value="SAM-dependent_MTases_sf"/>
</dbReference>
<evidence type="ECO:0000256" key="4">
    <source>
        <dbReference type="ARBA" id="ARBA00022691"/>
    </source>
</evidence>
<dbReference type="PANTHER" id="PTHR43667:SF1">
    <property type="entry name" value="CYCLOPROPANE-FATTY-ACYL-PHOSPHOLIPID SYNTHASE"/>
    <property type="match status" value="1"/>
</dbReference>
<dbReference type="CDD" id="cd02440">
    <property type="entry name" value="AdoMet_MTases"/>
    <property type="match status" value="1"/>
</dbReference>
<keyword evidence="2 6" id="KW-0489">Methyltransferase</keyword>
<dbReference type="Gene3D" id="3.40.50.150">
    <property type="entry name" value="Vaccinia Virus protein VP39"/>
    <property type="match status" value="1"/>
</dbReference>
<dbReference type="EMBL" id="UOFM01000468">
    <property type="protein sequence ID" value="VAW82427.1"/>
    <property type="molecule type" value="Genomic_DNA"/>
</dbReference>
<name>A0A3B0Z4I4_9ZZZZ</name>
<dbReference type="InterPro" id="IPR003333">
    <property type="entry name" value="CMAS"/>
</dbReference>
<dbReference type="NCBIfam" id="NF008686">
    <property type="entry name" value="PRK11705.1"/>
    <property type="match status" value="1"/>
</dbReference>
<keyword evidence="3 6" id="KW-0808">Transferase</keyword>
<evidence type="ECO:0000256" key="1">
    <source>
        <dbReference type="ARBA" id="ARBA00010815"/>
    </source>
</evidence>
<dbReference type="EC" id="2.1.1.79" evidence="6"/>
<dbReference type="GO" id="GO:0008825">
    <property type="term" value="F:cyclopropane-fatty-acyl-phospholipid synthase activity"/>
    <property type="evidence" value="ECO:0007669"/>
    <property type="project" value="UniProtKB-EC"/>
</dbReference>
<keyword evidence="5" id="KW-0443">Lipid metabolism</keyword>
<evidence type="ECO:0000256" key="2">
    <source>
        <dbReference type="ARBA" id="ARBA00022603"/>
    </source>
</evidence>
<evidence type="ECO:0000256" key="3">
    <source>
        <dbReference type="ARBA" id="ARBA00022679"/>
    </source>
</evidence>
<dbReference type="Pfam" id="PF02353">
    <property type="entry name" value="CMAS"/>
    <property type="match status" value="1"/>
</dbReference>
<proteinExistence type="inferred from homology"/>
<gene>
    <name evidence="6" type="ORF">MNBD_GAMMA14-912</name>
</gene>